<sequence length="1052" mass="120093">MKKWIVISALSIIPILILAGAIFGVFKNQNALTQKALETINEQFAGELEIDASHISPFANFPYISIDLKGVRFFENKEKNTKPLYGASDLYLGFDIMDILRGQYHVKSIKIKKGHLDVVKYENGDINLLLAKNLDRSQGEENVEPTVEKFEFDLQELVLSGFDVSFSDQVTLQDISVQIDQLKSKIRVARDHVFFDIYSKLVLDILHNQHPTFFSRKNVELDMEVDYNELTELLTVFPSRLKLEEALFTVEGTVDIDDDLHTDLKLYGEKPDFNVFAAFAPKEVAETLRRYKNEGQIYFLGTIKGKAGNGHIPSVAVEFGCDDAYFVNTSVEKRVDDLRFAGFFTNGKERNLKTSELRLQHFHAKPEEGIFQGQLVIRNFEDPYIKVNLHADLDLEFLGEFFEIEGLQRLRGQVTLDMDFDELIDMEMPGQSLARLKEGLDSELTVKNLAFLIPGYPHPVTNANGHAVMEKGQVRMDSLAFSIADSDFAFQGTLSDFPALLHGFDEEVKLSLEAASKTINIPQLLSYDSAMMALTDEIITDFRMKLGFEANAKDLLTFEYLPKGEFVVEDFYAKLKNYPHVFHDFDARVTISENELTVKDFTGEIDKSDFYFSGIVTNYGEWFNEVKTGSSSFDFELVSDHLSVKDLLTYKGENYLPDDYKNEEISELELKGRLDLRYDTVFRSADVRVDHLQAKLNMHPMKLEKFKGRLQWENGNLLVEEFGGKMGQSEFGINMAYFMGADTLLRHRPNHFELRASALDLDALLNYDPKSTEPVAHADTFNIFELPFSEMRFIASIGKLNYHTYWLEDIKADLRTTQDHYIHMDTLAFKVADGSLGMKGYFNGSDSSHIYFHSTMEAERLDIDQLMVKFDNFGQDAMINENLHGKVSGTIRSKLLVHPDLTPIVEKSEALMDLTVYQGSLVNFTPLQAMSSYFKDKNLNMVRFDTLKNTFDLKEGVLHIPNMTINSSLGFIELSGKQGLDLNMDYFIRVPLGLVTQVGFRSLFGGKSKEEVDPDQVDDIVYRDDNRRIRFLNINVRGTPDDYRFSLGKERN</sequence>
<dbReference type="InterPro" id="IPR052894">
    <property type="entry name" value="AsmA-related"/>
</dbReference>
<proteinExistence type="predicted"/>
<keyword evidence="1" id="KW-1133">Transmembrane helix</keyword>
<dbReference type="PANTHER" id="PTHR30441:SF8">
    <property type="entry name" value="DUF748 DOMAIN-CONTAINING PROTEIN"/>
    <property type="match status" value="1"/>
</dbReference>
<evidence type="ECO:0000313" key="2">
    <source>
        <dbReference type="EMBL" id="MFC4873248.1"/>
    </source>
</evidence>
<dbReference type="PANTHER" id="PTHR30441">
    <property type="entry name" value="DUF748 DOMAIN-CONTAINING PROTEIN"/>
    <property type="match status" value="1"/>
</dbReference>
<name>A0ABV9T485_9BACT</name>
<keyword evidence="1" id="KW-0812">Transmembrane</keyword>
<dbReference type="Proteomes" id="UP001595818">
    <property type="component" value="Unassembled WGS sequence"/>
</dbReference>
<dbReference type="RefSeq" id="WP_377065915.1">
    <property type="nucleotide sequence ID" value="NZ_JBHSJJ010000009.1"/>
</dbReference>
<dbReference type="EMBL" id="JBHSJJ010000009">
    <property type="protein sequence ID" value="MFC4873248.1"/>
    <property type="molecule type" value="Genomic_DNA"/>
</dbReference>
<keyword evidence="1" id="KW-0472">Membrane</keyword>
<evidence type="ECO:0000256" key="1">
    <source>
        <dbReference type="SAM" id="Phobius"/>
    </source>
</evidence>
<reference evidence="3" key="1">
    <citation type="journal article" date="2019" name="Int. J. Syst. Evol. Microbiol.">
        <title>The Global Catalogue of Microorganisms (GCM) 10K type strain sequencing project: providing services to taxonomists for standard genome sequencing and annotation.</title>
        <authorList>
            <consortium name="The Broad Institute Genomics Platform"/>
            <consortium name="The Broad Institute Genome Sequencing Center for Infectious Disease"/>
            <person name="Wu L."/>
            <person name="Ma J."/>
        </authorList>
    </citation>
    <scope>NUCLEOTIDE SEQUENCE [LARGE SCALE GENOMIC DNA]</scope>
    <source>
        <strain evidence="3">CGMCC 4.7466</strain>
    </source>
</reference>
<evidence type="ECO:0000313" key="3">
    <source>
        <dbReference type="Proteomes" id="UP001595818"/>
    </source>
</evidence>
<protein>
    <submittedName>
        <fullName evidence="2">AsmA-like C-terminal region-containing protein</fullName>
    </submittedName>
</protein>
<keyword evidence="3" id="KW-1185">Reference proteome</keyword>
<comment type="caution">
    <text evidence="2">The sequence shown here is derived from an EMBL/GenBank/DDBJ whole genome shotgun (WGS) entry which is preliminary data.</text>
</comment>
<organism evidence="2 3">
    <name type="scientific">Negadavirga shengliensis</name>
    <dbReference type="NCBI Taxonomy" id="1389218"/>
    <lineage>
        <taxon>Bacteria</taxon>
        <taxon>Pseudomonadati</taxon>
        <taxon>Bacteroidota</taxon>
        <taxon>Cytophagia</taxon>
        <taxon>Cytophagales</taxon>
        <taxon>Cyclobacteriaceae</taxon>
        <taxon>Negadavirga</taxon>
    </lineage>
</organism>
<feature type="transmembrane region" description="Helical" evidence="1">
    <location>
        <begin position="7"/>
        <end position="26"/>
    </location>
</feature>
<gene>
    <name evidence="2" type="ORF">ACFPFU_16225</name>
</gene>
<accession>A0ABV9T485</accession>